<name>G4CIW3_9NEIS</name>
<dbReference type="Proteomes" id="UP000003019">
    <property type="component" value="Unassembled WGS sequence"/>
</dbReference>
<dbReference type="InterPro" id="IPR009057">
    <property type="entry name" value="Homeodomain-like_sf"/>
</dbReference>
<dbReference type="STRING" id="1032488.HMPREF9371_1552"/>
<sequence length="375" mass="42345">MSVPQGFLAFTFAALLRLELHPHLRVLQRSRLVKRIARQSCEVNIPLRHAMSAAPVHAGTRGGNAVWTHLDTARLPPEDKARAWRDGIIQAYYTLNVEIADVRRFKGYLSRLAAGDVELSYLQNTAVRYVRGGVPKQTDEDAFLLALPLNGPIRYTCEERASEVRPGCFLLQHSLLPYTFACPQPVHMWVVKIDGPRLRSLCRRPEGLCREAQQAQTAKAEFLAAYLPLAFRQLKAHQDDAAQSGLIVRHLVELVALLLNESAAALTAPDNAVLQAHLLRIQQYVREHLSQTDLTAAACRISSRYLHLVFRHHGLRFSAWLKEQRLQQAYALLSSGSYPFSLAFLAHRCGFGSTAYFNNQFRQRFHIRPQDLAGR</sequence>
<protein>
    <recommendedName>
        <fullName evidence="4">HTH araC/xylS-type domain-containing protein</fullName>
    </recommendedName>
</protein>
<reference evidence="5 6" key="1">
    <citation type="submission" date="2011-05" db="EMBL/GenBank/DDBJ databases">
        <authorList>
            <person name="Muzny D."/>
            <person name="Qin X."/>
            <person name="Deng J."/>
            <person name="Jiang H."/>
            <person name="Liu Y."/>
            <person name="Qu J."/>
            <person name="Song X.-Z."/>
            <person name="Zhang L."/>
            <person name="Thornton R."/>
            <person name="Coyle M."/>
            <person name="Francisco L."/>
            <person name="Jackson L."/>
            <person name="Javaid M."/>
            <person name="Korchina V."/>
            <person name="Kovar C."/>
            <person name="Mata R."/>
            <person name="Mathew T."/>
            <person name="Ngo R."/>
            <person name="Nguyen L."/>
            <person name="Nguyen N."/>
            <person name="Okwuonu G."/>
            <person name="Ongeri F."/>
            <person name="Pham C."/>
            <person name="Simmons D."/>
            <person name="Wilczek-Boney K."/>
            <person name="Hale W."/>
            <person name="Jakkamsetti A."/>
            <person name="Pham P."/>
            <person name="Ruth R."/>
            <person name="San Lucas F."/>
            <person name="Warren J."/>
            <person name="Zhang J."/>
            <person name="Zhao Z."/>
            <person name="Zhou C."/>
            <person name="Zhu D."/>
            <person name="Lee S."/>
            <person name="Bess C."/>
            <person name="Blankenburg K."/>
            <person name="Forbes L."/>
            <person name="Fu Q."/>
            <person name="Gubbala S."/>
            <person name="Hirani K."/>
            <person name="Jayaseelan J.C."/>
            <person name="Lara F."/>
            <person name="Munidasa M."/>
            <person name="Palculict T."/>
            <person name="Patil S."/>
            <person name="Pu L.-L."/>
            <person name="Saada N."/>
            <person name="Tang L."/>
            <person name="Weissenberger G."/>
            <person name="Zhu Y."/>
            <person name="Hemphill L."/>
            <person name="Shang Y."/>
            <person name="Youmans B."/>
            <person name="Ayvaz T."/>
            <person name="Ross M."/>
            <person name="Santibanez J."/>
            <person name="Aqrawi P."/>
            <person name="Gross S."/>
            <person name="Joshi V."/>
            <person name="Fowler G."/>
            <person name="Nazareth L."/>
            <person name="Reid J."/>
            <person name="Worley K."/>
            <person name="Petrosino J."/>
            <person name="Highlander S."/>
            <person name="Gibbs R."/>
        </authorList>
    </citation>
    <scope>NUCLEOTIDE SEQUENCE [LARGE SCALE GENOMIC DNA]</scope>
    <source>
        <strain evidence="5 6">871</strain>
    </source>
</reference>
<comment type="caution">
    <text evidence="5">The sequence shown here is derived from an EMBL/GenBank/DDBJ whole genome shotgun (WGS) entry which is preliminary data.</text>
</comment>
<dbReference type="HOGENOM" id="CLU_049704_4_0_4"/>
<feature type="domain" description="HTH araC/xylS-type" evidence="4">
    <location>
        <begin position="279"/>
        <end position="375"/>
    </location>
</feature>
<dbReference type="PANTHER" id="PTHR46796:SF6">
    <property type="entry name" value="ARAC SUBFAMILY"/>
    <property type="match status" value="1"/>
</dbReference>
<keyword evidence="1" id="KW-0805">Transcription regulation</keyword>
<keyword evidence="6" id="KW-1185">Reference proteome</keyword>
<evidence type="ECO:0000256" key="3">
    <source>
        <dbReference type="ARBA" id="ARBA00023163"/>
    </source>
</evidence>
<dbReference type="Gene3D" id="1.10.10.60">
    <property type="entry name" value="Homeodomain-like"/>
    <property type="match status" value="1"/>
</dbReference>
<gene>
    <name evidence="5" type="ORF">HMPREF9371_1552</name>
</gene>
<keyword evidence="3" id="KW-0804">Transcription</keyword>
<evidence type="ECO:0000256" key="1">
    <source>
        <dbReference type="ARBA" id="ARBA00023015"/>
    </source>
</evidence>
<dbReference type="PROSITE" id="PS01124">
    <property type="entry name" value="HTH_ARAC_FAMILY_2"/>
    <property type="match status" value="1"/>
</dbReference>
<dbReference type="PATRIC" id="fig|1032488.3.peg.1469"/>
<dbReference type="GO" id="GO:0003700">
    <property type="term" value="F:DNA-binding transcription factor activity"/>
    <property type="evidence" value="ECO:0007669"/>
    <property type="project" value="InterPro"/>
</dbReference>
<evidence type="ECO:0000256" key="2">
    <source>
        <dbReference type="ARBA" id="ARBA00023125"/>
    </source>
</evidence>
<organism evidence="5 6">
    <name type="scientific">Neisseria shayeganii 871</name>
    <dbReference type="NCBI Taxonomy" id="1032488"/>
    <lineage>
        <taxon>Bacteria</taxon>
        <taxon>Pseudomonadati</taxon>
        <taxon>Pseudomonadota</taxon>
        <taxon>Betaproteobacteria</taxon>
        <taxon>Neisseriales</taxon>
        <taxon>Neisseriaceae</taxon>
        <taxon>Neisseria</taxon>
    </lineage>
</organism>
<accession>G4CIW3</accession>
<dbReference type="GO" id="GO:0043565">
    <property type="term" value="F:sequence-specific DNA binding"/>
    <property type="evidence" value="ECO:0007669"/>
    <property type="project" value="InterPro"/>
</dbReference>
<keyword evidence="2" id="KW-0238">DNA-binding</keyword>
<dbReference type="EMBL" id="AGAY01000056">
    <property type="protein sequence ID" value="EGY52256.1"/>
    <property type="molecule type" value="Genomic_DNA"/>
</dbReference>
<proteinExistence type="predicted"/>
<dbReference type="Pfam" id="PF14525">
    <property type="entry name" value="AraC_binding_2"/>
    <property type="match status" value="1"/>
</dbReference>
<evidence type="ECO:0000313" key="6">
    <source>
        <dbReference type="Proteomes" id="UP000003019"/>
    </source>
</evidence>
<dbReference type="InterPro" id="IPR050204">
    <property type="entry name" value="AraC_XylS_family_regulators"/>
</dbReference>
<dbReference type="AlphaFoldDB" id="G4CIW3"/>
<dbReference type="PANTHER" id="PTHR46796">
    <property type="entry name" value="HTH-TYPE TRANSCRIPTIONAL ACTIVATOR RHAS-RELATED"/>
    <property type="match status" value="1"/>
</dbReference>
<evidence type="ECO:0000313" key="5">
    <source>
        <dbReference type="EMBL" id="EGY52256.1"/>
    </source>
</evidence>
<dbReference type="InterPro" id="IPR018060">
    <property type="entry name" value="HTH_AraC"/>
</dbReference>
<dbReference type="OrthoDB" id="9178898at2"/>
<dbReference type="SUPFAM" id="SSF46689">
    <property type="entry name" value="Homeodomain-like"/>
    <property type="match status" value="1"/>
</dbReference>
<dbReference type="Pfam" id="PF12833">
    <property type="entry name" value="HTH_18"/>
    <property type="match status" value="1"/>
</dbReference>
<evidence type="ECO:0000259" key="4">
    <source>
        <dbReference type="PROSITE" id="PS01124"/>
    </source>
</evidence>
<dbReference type="InterPro" id="IPR035418">
    <property type="entry name" value="AraC-bd_2"/>
</dbReference>
<dbReference type="SMART" id="SM00342">
    <property type="entry name" value="HTH_ARAC"/>
    <property type="match status" value="1"/>
</dbReference>